<gene>
    <name evidence="2" type="ORF">INT45_006127</name>
</gene>
<keyword evidence="1" id="KW-0732">Signal</keyword>
<protein>
    <submittedName>
        <fullName evidence="2">Uncharacterized protein</fullName>
    </submittedName>
</protein>
<accession>A0A8H7S7Y9</accession>
<evidence type="ECO:0000256" key="1">
    <source>
        <dbReference type="SAM" id="SignalP"/>
    </source>
</evidence>
<sequence>MRTSTAILSTLFVLVAYLSGSYAQDGLFNITSPEANSPFVAGQKLPLIYNIPESTTEQNLQLSISLTNPTNATFNVVMVATADVSHGFSNKKDAGNNVTIYEHQANYDIPTNTPAGEYQVRVIFSNTLTGHNTSVPIKIAEVGSTVTSSKPSATGGSGNSNIWDDASGVSNAPVWFTILACVAFALK</sequence>
<reference evidence="2 3" key="1">
    <citation type="submission" date="2020-12" db="EMBL/GenBank/DDBJ databases">
        <title>Metabolic potential, ecology and presence of endohyphal bacteria is reflected in genomic diversity of Mucoromycotina.</title>
        <authorList>
            <person name="Muszewska A."/>
            <person name="Okrasinska A."/>
            <person name="Steczkiewicz K."/>
            <person name="Drgas O."/>
            <person name="Orlowska M."/>
            <person name="Perlinska-Lenart U."/>
            <person name="Aleksandrzak-Piekarczyk T."/>
            <person name="Szatraj K."/>
            <person name="Zielenkiewicz U."/>
            <person name="Pilsyk S."/>
            <person name="Malc E."/>
            <person name="Mieczkowski P."/>
            <person name="Kruszewska J.S."/>
            <person name="Biernat P."/>
            <person name="Pawlowska J."/>
        </authorList>
    </citation>
    <scope>NUCLEOTIDE SEQUENCE [LARGE SCALE GENOMIC DNA]</scope>
    <source>
        <strain evidence="2 3">CBS 142.35</strain>
    </source>
</reference>
<organism evidence="2 3">
    <name type="scientific">Circinella minor</name>
    <dbReference type="NCBI Taxonomy" id="1195481"/>
    <lineage>
        <taxon>Eukaryota</taxon>
        <taxon>Fungi</taxon>
        <taxon>Fungi incertae sedis</taxon>
        <taxon>Mucoromycota</taxon>
        <taxon>Mucoromycotina</taxon>
        <taxon>Mucoromycetes</taxon>
        <taxon>Mucorales</taxon>
        <taxon>Lichtheimiaceae</taxon>
        <taxon>Circinella</taxon>
    </lineage>
</organism>
<evidence type="ECO:0000313" key="3">
    <source>
        <dbReference type="Proteomes" id="UP000646827"/>
    </source>
</evidence>
<feature type="non-terminal residue" evidence="2">
    <location>
        <position position="1"/>
    </location>
</feature>
<feature type="chain" id="PRO_5034318972" evidence="1">
    <location>
        <begin position="24"/>
        <end position="187"/>
    </location>
</feature>
<evidence type="ECO:0000313" key="2">
    <source>
        <dbReference type="EMBL" id="KAG2223246.1"/>
    </source>
</evidence>
<feature type="signal peptide" evidence="1">
    <location>
        <begin position="1"/>
        <end position="23"/>
    </location>
</feature>
<comment type="caution">
    <text evidence="2">The sequence shown here is derived from an EMBL/GenBank/DDBJ whole genome shotgun (WGS) entry which is preliminary data.</text>
</comment>
<name>A0A8H7S7Y9_9FUNG</name>
<dbReference type="EMBL" id="JAEPRB010000065">
    <property type="protein sequence ID" value="KAG2223246.1"/>
    <property type="molecule type" value="Genomic_DNA"/>
</dbReference>
<keyword evidence="3" id="KW-1185">Reference proteome</keyword>
<proteinExistence type="predicted"/>
<dbReference type="OrthoDB" id="2266604at2759"/>
<dbReference type="Proteomes" id="UP000646827">
    <property type="component" value="Unassembled WGS sequence"/>
</dbReference>
<dbReference type="AlphaFoldDB" id="A0A8H7S7Y9"/>